<reference evidence="1 2" key="1">
    <citation type="submission" date="2018-09" db="EMBL/GenBank/DDBJ databases">
        <title>Mesorhizobium carmichaelinearum sp. nov. isolated from Carmichaelinea spp. root nodules in New Zealand.</title>
        <authorList>
            <person name="De Meyer S.E."/>
        </authorList>
    </citation>
    <scope>NUCLEOTIDE SEQUENCE [LARGE SCALE GENOMIC DNA]</scope>
    <source>
        <strain evidence="1 2">ICMP19557</strain>
    </source>
</reference>
<dbReference type="EMBL" id="QZWZ01000047">
    <property type="protein sequence ID" value="RJT28939.1"/>
    <property type="molecule type" value="Genomic_DNA"/>
</dbReference>
<keyword evidence="2" id="KW-1185">Reference proteome</keyword>
<gene>
    <name evidence="1" type="ORF">D3227_33185</name>
</gene>
<comment type="caution">
    <text evidence="1">The sequence shown here is derived from an EMBL/GenBank/DDBJ whole genome shotgun (WGS) entry which is preliminary data.</text>
</comment>
<evidence type="ECO:0000313" key="1">
    <source>
        <dbReference type="EMBL" id="RJT28939.1"/>
    </source>
</evidence>
<sequence>MADTPQAGLLVLSDARGRIEQGIAHLAIAVVYPAKIRTVEFVKLSEALSSTSLEFAVLTEAGDGAWHSGSMNDILAELRRAHDILVRDDVLQQAVDTLNVGLSEVASALMNNRGACDRLIQVLGVGGKTSADASV</sequence>
<protein>
    <submittedName>
        <fullName evidence="1">Uncharacterized protein</fullName>
    </submittedName>
</protein>
<accession>A0A3A5K1F7</accession>
<dbReference type="Proteomes" id="UP000272706">
    <property type="component" value="Unassembled WGS sequence"/>
</dbReference>
<evidence type="ECO:0000313" key="2">
    <source>
        <dbReference type="Proteomes" id="UP000272706"/>
    </source>
</evidence>
<organism evidence="1 2">
    <name type="scientific">Mesorhizobium waimense</name>
    <dbReference type="NCBI Taxonomy" id="1300307"/>
    <lineage>
        <taxon>Bacteria</taxon>
        <taxon>Pseudomonadati</taxon>
        <taxon>Pseudomonadota</taxon>
        <taxon>Alphaproteobacteria</taxon>
        <taxon>Hyphomicrobiales</taxon>
        <taxon>Phyllobacteriaceae</taxon>
        <taxon>Mesorhizobium</taxon>
    </lineage>
</organism>
<name>A0A3A5K1F7_9HYPH</name>
<dbReference type="AlphaFoldDB" id="A0A3A5K1F7"/>
<proteinExistence type="predicted"/>